<evidence type="ECO:0000313" key="11">
    <source>
        <dbReference type="Proteomes" id="UP000195947"/>
    </source>
</evidence>
<evidence type="ECO:0000259" key="8">
    <source>
        <dbReference type="Pfam" id="PF01694"/>
    </source>
</evidence>
<dbReference type="PANTHER" id="PTHR43731">
    <property type="entry name" value="RHOMBOID PROTEASE"/>
    <property type="match status" value="1"/>
</dbReference>
<sequence>MKGRVMMRSYNTRKSYLPDKFSVTHLFLAIQIVIFLLMTLNGGSTNVLTLILFGAKFNPAIAQGEWWRLIAPMFIHIGFTHILVNSITLYYLGTQMESLYGSLRFALIYLLSGLMGNLMSFAFNDSISAGASTSLFGLFAAAIVLGRQFPYNLGIQQMARSFTMLIFLNFFFGFFSAAVDNFGHLGGALGGALAAVFIAMPRTSKSQNGQRLLFLIIYFVNAIFFAYTGFMRAGFALY</sequence>
<dbReference type="Gene3D" id="1.20.1540.10">
    <property type="entry name" value="Rhomboid-like"/>
    <property type="match status" value="1"/>
</dbReference>
<evidence type="ECO:0000256" key="4">
    <source>
        <dbReference type="ARBA" id="ARBA00022801"/>
    </source>
</evidence>
<comment type="caution">
    <text evidence="10">The sequence shown here is derived from an EMBL/GenBank/DDBJ whole genome shotgun (WGS) entry which is preliminary data.</text>
</comment>
<feature type="transmembrane region" description="Helical" evidence="7">
    <location>
        <begin position="21"/>
        <end position="40"/>
    </location>
</feature>
<feature type="transmembrane region" description="Helical" evidence="7">
    <location>
        <begin position="182"/>
        <end position="200"/>
    </location>
</feature>
<keyword evidence="4" id="KW-0378">Hydrolase</keyword>
<gene>
    <name evidence="10" type="ORF">SAMN04488507_104112</name>
    <name evidence="9" type="ORF">TFLO_2679</name>
</gene>
<evidence type="ECO:0000256" key="1">
    <source>
        <dbReference type="ARBA" id="ARBA00004141"/>
    </source>
</evidence>
<evidence type="ECO:0000313" key="12">
    <source>
        <dbReference type="Proteomes" id="UP000199686"/>
    </source>
</evidence>
<feature type="transmembrane region" description="Helical" evidence="7">
    <location>
        <begin position="129"/>
        <end position="146"/>
    </location>
</feature>
<feature type="transmembrane region" description="Helical" evidence="7">
    <location>
        <begin position="105"/>
        <end position="123"/>
    </location>
</feature>
<dbReference type="GO" id="GO:0006508">
    <property type="term" value="P:proteolysis"/>
    <property type="evidence" value="ECO:0007669"/>
    <property type="project" value="UniProtKB-KW"/>
</dbReference>
<reference evidence="10 12" key="2">
    <citation type="submission" date="2016-10" db="EMBL/GenBank/DDBJ databases">
        <authorList>
            <person name="Varghese N."/>
            <person name="Submissions S."/>
        </authorList>
    </citation>
    <scope>NUCLEOTIDE SEQUENCE [LARGE SCALE GENOMIC DNA]</scope>
    <source>
        <strain evidence="10 12">DSM 2094</strain>
    </source>
</reference>
<proteinExistence type="inferred from homology"/>
<dbReference type="GO" id="GO:0004252">
    <property type="term" value="F:serine-type endopeptidase activity"/>
    <property type="evidence" value="ECO:0007669"/>
    <property type="project" value="InterPro"/>
</dbReference>
<comment type="subcellular location">
    <subcellularLocation>
        <location evidence="1">Membrane</location>
        <topology evidence="1">Multi-pass membrane protein</topology>
    </subcellularLocation>
</comment>
<keyword evidence="3 7" id="KW-0812">Transmembrane</keyword>
<dbReference type="PANTHER" id="PTHR43731:SF14">
    <property type="entry name" value="PRESENILIN-ASSOCIATED RHOMBOID-LIKE PROTEIN, MITOCHONDRIAL"/>
    <property type="match status" value="1"/>
</dbReference>
<protein>
    <submittedName>
        <fullName evidence="10">Rhomboid protease GluP</fullName>
    </submittedName>
</protein>
<feature type="transmembrane region" description="Helical" evidence="7">
    <location>
        <begin position="158"/>
        <end position="176"/>
    </location>
</feature>
<comment type="similarity">
    <text evidence="2">Belongs to the peptidase S54 family.</text>
</comment>
<accession>A0AB38BK58</accession>
<feature type="transmembrane region" description="Helical" evidence="7">
    <location>
        <begin position="73"/>
        <end position="93"/>
    </location>
</feature>
<dbReference type="InterPro" id="IPR035952">
    <property type="entry name" value="Rhomboid-like_sf"/>
</dbReference>
<organism evidence="10 12">
    <name type="scientific">Trichococcus flocculiformis</name>
    <dbReference type="NCBI Taxonomy" id="82803"/>
    <lineage>
        <taxon>Bacteria</taxon>
        <taxon>Bacillati</taxon>
        <taxon>Bacillota</taxon>
        <taxon>Bacilli</taxon>
        <taxon>Lactobacillales</taxon>
        <taxon>Carnobacteriaceae</taxon>
        <taxon>Trichococcus</taxon>
    </lineage>
</organism>
<evidence type="ECO:0000256" key="5">
    <source>
        <dbReference type="ARBA" id="ARBA00022989"/>
    </source>
</evidence>
<name>A0AB38BK58_9LACT</name>
<evidence type="ECO:0000256" key="2">
    <source>
        <dbReference type="ARBA" id="ARBA00009045"/>
    </source>
</evidence>
<dbReference type="InterPro" id="IPR050925">
    <property type="entry name" value="Rhomboid_protease_S54"/>
</dbReference>
<dbReference type="GO" id="GO:0016020">
    <property type="term" value="C:membrane"/>
    <property type="evidence" value="ECO:0007669"/>
    <property type="project" value="UniProtKB-SubCell"/>
</dbReference>
<dbReference type="SUPFAM" id="SSF144091">
    <property type="entry name" value="Rhomboid-like"/>
    <property type="match status" value="1"/>
</dbReference>
<dbReference type="EMBL" id="FOQC01000041">
    <property type="protein sequence ID" value="SFI04688.1"/>
    <property type="molecule type" value="Genomic_DNA"/>
</dbReference>
<evidence type="ECO:0000313" key="9">
    <source>
        <dbReference type="EMBL" id="CZR01788.1"/>
    </source>
</evidence>
<evidence type="ECO:0000256" key="6">
    <source>
        <dbReference type="ARBA" id="ARBA00023136"/>
    </source>
</evidence>
<dbReference type="InterPro" id="IPR022764">
    <property type="entry name" value="Peptidase_S54_rhomboid_dom"/>
</dbReference>
<keyword evidence="6 7" id="KW-0472">Membrane</keyword>
<feature type="transmembrane region" description="Helical" evidence="7">
    <location>
        <begin position="212"/>
        <end position="230"/>
    </location>
</feature>
<keyword evidence="11" id="KW-1185">Reference proteome</keyword>
<dbReference type="AlphaFoldDB" id="A0AB38BK58"/>
<dbReference type="EMBL" id="FJMZ01000043">
    <property type="protein sequence ID" value="CZR01788.1"/>
    <property type="molecule type" value="Genomic_DNA"/>
</dbReference>
<feature type="domain" description="Peptidase S54 rhomboid" evidence="8">
    <location>
        <begin position="64"/>
        <end position="198"/>
    </location>
</feature>
<evidence type="ECO:0000256" key="7">
    <source>
        <dbReference type="SAM" id="Phobius"/>
    </source>
</evidence>
<keyword evidence="10" id="KW-0645">Protease</keyword>
<dbReference type="Proteomes" id="UP000195947">
    <property type="component" value="Unassembled WGS sequence"/>
</dbReference>
<keyword evidence="5 7" id="KW-1133">Transmembrane helix</keyword>
<reference evidence="9 11" key="1">
    <citation type="submission" date="2016-02" db="EMBL/GenBank/DDBJ databases">
        <authorList>
            <person name="Strepis N."/>
        </authorList>
    </citation>
    <scope>NUCLEOTIDE SEQUENCE [LARGE SCALE GENOMIC DNA]</scope>
    <source>
        <strain evidence="9">Trichococcus flocculiformis</strain>
    </source>
</reference>
<evidence type="ECO:0000313" key="10">
    <source>
        <dbReference type="EMBL" id="SFI04688.1"/>
    </source>
</evidence>
<evidence type="ECO:0000256" key="3">
    <source>
        <dbReference type="ARBA" id="ARBA00022692"/>
    </source>
</evidence>
<dbReference type="Pfam" id="PF01694">
    <property type="entry name" value="Rhomboid"/>
    <property type="match status" value="1"/>
</dbReference>
<dbReference type="Proteomes" id="UP000199686">
    <property type="component" value="Unassembled WGS sequence"/>
</dbReference>